<dbReference type="RefSeq" id="WP_132766970.1">
    <property type="nucleotide sequence ID" value="NZ_SMAB01000002.1"/>
</dbReference>
<evidence type="ECO:0000256" key="1">
    <source>
        <dbReference type="SAM" id="MobiDB-lite"/>
    </source>
</evidence>
<dbReference type="SUPFAM" id="SSF54106">
    <property type="entry name" value="LysM domain"/>
    <property type="match status" value="1"/>
</dbReference>
<keyword evidence="2" id="KW-1133">Transmembrane helix</keyword>
<dbReference type="EMBL" id="SMAB01000002">
    <property type="protein sequence ID" value="TCS84109.1"/>
    <property type="molecule type" value="Genomic_DNA"/>
</dbReference>
<dbReference type="SMART" id="SM00257">
    <property type="entry name" value="LysM"/>
    <property type="match status" value="1"/>
</dbReference>
<name>A0A4V2UT41_9BACI</name>
<dbReference type="InterPro" id="IPR018392">
    <property type="entry name" value="LysM"/>
</dbReference>
<dbReference type="Gene3D" id="3.10.350.10">
    <property type="entry name" value="LysM domain"/>
    <property type="match status" value="1"/>
</dbReference>
<organism evidence="4 5">
    <name type="scientific">Tepidibacillus fermentans</name>
    <dbReference type="NCBI Taxonomy" id="1281767"/>
    <lineage>
        <taxon>Bacteria</taxon>
        <taxon>Bacillati</taxon>
        <taxon>Bacillota</taxon>
        <taxon>Bacilli</taxon>
        <taxon>Bacillales</taxon>
        <taxon>Bacillaceae</taxon>
        <taxon>Tepidibacillus</taxon>
    </lineage>
</organism>
<dbReference type="CDD" id="cd00118">
    <property type="entry name" value="LysM"/>
    <property type="match status" value="1"/>
</dbReference>
<dbReference type="OrthoDB" id="2583609at2"/>
<evidence type="ECO:0000256" key="2">
    <source>
        <dbReference type="SAM" id="Phobius"/>
    </source>
</evidence>
<dbReference type="AlphaFoldDB" id="A0A4V2UT41"/>
<comment type="caution">
    <text evidence="4">The sequence shown here is derived from an EMBL/GenBank/DDBJ whole genome shotgun (WGS) entry which is preliminary data.</text>
</comment>
<gene>
    <name evidence="4" type="ORF">EDD72_102150</name>
</gene>
<feature type="region of interest" description="Disordered" evidence="1">
    <location>
        <begin position="78"/>
        <end position="144"/>
    </location>
</feature>
<feature type="compositionally biased region" description="Basic and acidic residues" evidence="1">
    <location>
        <begin position="126"/>
        <end position="143"/>
    </location>
</feature>
<protein>
    <submittedName>
        <fullName evidence="4">LysM domain-containing protein</fullName>
    </submittedName>
</protein>
<keyword evidence="5" id="KW-1185">Reference proteome</keyword>
<feature type="domain" description="LysM" evidence="3">
    <location>
        <begin position="147"/>
        <end position="194"/>
    </location>
</feature>
<feature type="compositionally biased region" description="Polar residues" evidence="1">
    <location>
        <begin position="89"/>
        <end position="125"/>
    </location>
</feature>
<evidence type="ECO:0000259" key="3">
    <source>
        <dbReference type="PROSITE" id="PS51782"/>
    </source>
</evidence>
<feature type="transmembrane region" description="Helical" evidence="2">
    <location>
        <begin position="38"/>
        <end position="60"/>
    </location>
</feature>
<keyword evidence="2" id="KW-0812">Transmembrane</keyword>
<dbReference type="PROSITE" id="PS51782">
    <property type="entry name" value="LYSM"/>
    <property type="match status" value="1"/>
</dbReference>
<reference evidence="4 5" key="1">
    <citation type="submission" date="2019-03" db="EMBL/GenBank/DDBJ databases">
        <title>Genomic Encyclopedia of Type Strains, Phase IV (KMG-IV): sequencing the most valuable type-strain genomes for metagenomic binning, comparative biology and taxonomic classification.</title>
        <authorList>
            <person name="Goeker M."/>
        </authorList>
    </citation>
    <scope>NUCLEOTIDE SEQUENCE [LARGE SCALE GENOMIC DNA]</scope>
    <source>
        <strain evidence="4 5">DSM 23802</strain>
    </source>
</reference>
<accession>A0A4V2UT41</accession>
<dbReference type="Pfam" id="PF01476">
    <property type="entry name" value="LysM"/>
    <property type="match status" value="1"/>
</dbReference>
<evidence type="ECO:0000313" key="5">
    <source>
        <dbReference type="Proteomes" id="UP000295788"/>
    </source>
</evidence>
<keyword evidence="2" id="KW-0472">Membrane</keyword>
<evidence type="ECO:0000313" key="4">
    <source>
        <dbReference type="EMBL" id="TCS84109.1"/>
    </source>
</evidence>
<proteinExistence type="predicted"/>
<dbReference type="Proteomes" id="UP000295788">
    <property type="component" value="Unassembled WGS sequence"/>
</dbReference>
<sequence>MEQQIQQEEWFNHPLPPRSMVHRKVKTKKKIPSKIKKWNSLQIIVFLFIFLIIGTAYGVYQYGKTKDTIYQRESIHPPILQDSKETEANDNQSVDQSELKQEPQSMMNKSTESNPTFEQELNQPQEDSKPVEQNPDELKRDTPDQVIIHIVQPGETMFRISLKYYQTGSYADRLAKYNQINNLTKLPAGSTIKIPDKKELMKMK</sequence>
<dbReference type="InterPro" id="IPR036779">
    <property type="entry name" value="LysM_dom_sf"/>
</dbReference>